<dbReference type="InterPro" id="IPR020904">
    <property type="entry name" value="Sc_DH/Rdtase_CS"/>
</dbReference>
<feature type="region of interest" description="Disordered" evidence="2">
    <location>
        <begin position="1"/>
        <end position="54"/>
    </location>
</feature>
<dbReference type="OrthoDB" id="3592703at2759"/>
<dbReference type="InterPro" id="IPR002347">
    <property type="entry name" value="SDR_fam"/>
</dbReference>
<gene>
    <name evidence="4" type="ORF">HXX76_000193</name>
</gene>
<dbReference type="Pfam" id="PF00106">
    <property type="entry name" value="adh_short"/>
    <property type="match status" value="1"/>
</dbReference>
<organism evidence="4 5">
    <name type="scientific">Chlamydomonas incerta</name>
    <dbReference type="NCBI Taxonomy" id="51695"/>
    <lineage>
        <taxon>Eukaryota</taxon>
        <taxon>Viridiplantae</taxon>
        <taxon>Chlorophyta</taxon>
        <taxon>core chlorophytes</taxon>
        <taxon>Chlorophyceae</taxon>
        <taxon>CS clade</taxon>
        <taxon>Chlamydomonadales</taxon>
        <taxon>Chlamydomonadaceae</taxon>
        <taxon>Chlamydomonas</taxon>
    </lineage>
</organism>
<dbReference type="AlphaFoldDB" id="A0A836B2A5"/>
<name>A0A836B2A5_CHLIN</name>
<evidence type="ECO:0008006" key="6">
    <source>
        <dbReference type="Google" id="ProtNLM"/>
    </source>
</evidence>
<feature type="transmembrane region" description="Helical" evidence="3">
    <location>
        <begin position="451"/>
        <end position="471"/>
    </location>
</feature>
<evidence type="ECO:0000256" key="1">
    <source>
        <dbReference type="RuleBase" id="RU000363"/>
    </source>
</evidence>
<dbReference type="InterPro" id="IPR052625">
    <property type="entry name" value="Chl_b_Red"/>
</dbReference>
<accession>A0A836B2A5</accession>
<keyword evidence="5" id="KW-1185">Reference proteome</keyword>
<protein>
    <recommendedName>
        <fullName evidence="6">Chlorophyll b reductase</fullName>
    </recommendedName>
</protein>
<keyword evidence="3" id="KW-0472">Membrane</keyword>
<dbReference type="PANTHER" id="PTHR24314">
    <property type="entry name" value="NON-SPECIFIC LIPID TRANSFER PROTEIN-RELATED"/>
    <property type="match status" value="1"/>
</dbReference>
<dbReference type="Proteomes" id="UP000650467">
    <property type="component" value="Unassembled WGS sequence"/>
</dbReference>
<keyword evidence="3" id="KW-1133">Transmembrane helix</keyword>
<dbReference type="EMBL" id="JAEHOC010000001">
    <property type="protein sequence ID" value="KAG2445581.1"/>
    <property type="molecule type" value="Genomic_DNA"/>
</dbReference>
<dbReference type="SUPFAM" id="SSF51735">
    <property type="entry name" value="NAD(P)-binding Rossmann-fold domains"/>
    <property type="match status" value="1"/>
</dbReference>
<feature type="compositionally biased region" description="Low complexity" evidence="2">
    <location>
        <begin position="39"/>
        <end position="50"/>
    </location>
</feature>
<evidence type="ECO:0000313" key="4">
    <source>
        <dbReference type="EMBL" id="KAG2445581.1"/>
    </source>
</evidence>
<dbReference type="PANTHER" id="PTHR24314:SF21">
    <property type="entry name" value="CHLOROPHYLL(IDE) B REDUCTASE NYC1, CHLOROPLASTIC-RELATED"/>
    <property type="match status" value="1"/>
</dbReference>
<reference evidence="4" key="1">
    <citation type="journal article" date="2020" name="bioRxiv">
        <title>Comparative genomics of Chlamydomonas.</title>
        <authorList>
            <person name="Craig R.J."/>
            <person name="Hasan A.R."/>
            <person name="Ness R.W."/>
            <person name="Keightley P.D."/>
        </authorList>
    </citation>
    <scope>NUCLEOTIDE SEQUENCE</scope>
    <source>
        <strain evidence="4">SAG 7.73</strain>
    </source>
</reference>
<dbReference type="CDD" id="cd05233">
    <property type="entry name" value="SDR_c"/>
    <property type="match status" value="1"/>
</dbReference>
<proteinExistence type="inferred from homology"/>
<evidence type="ECO:0000313" key="5">
    <source>
        <dbReference type="Proteomes" id="UP000650467"/>
    </source>
</evidence>
<dbReference type="GO" id="GO:0010304">
    <property type="term" value="P:PSII associated light-harvesting complex II catabolic process"/>
    <property type="evidence" value="ECO:0007669"/>
    <property type="project" value="TreeGrafter"/>
</dbReference>
<dbReference type="Gene3D" id="3.40.50.720">
    <property type="entry name" value="NAD(P)-binding Rossmann-like Domain"/>
    <property type="match status" value="1"/>
</dbReference>
<comment type="caution">
    <text evidence="4">The sequence shown here is derived from an EMBL/GenBank/DDBJ whole genome shotgun (WGS) entry which is preliminary data.</text>
</comment>
<feature type="compositionally biased region" description="Polar residues" evidence="2">
    <location>
        <begin position="1"/>
        <end position="27"/>
    </location>
</feature>
<dbReference type="InterPro" id="IPR036291">
    <property type="entry name" value="NAD(P)-bd_dom_sf"/>
</dbReference>
<keyword evidence="3" id="KW-0812">Transmembrane</keyword>
<comment type="similarity">
    <text evidence="1">Belongs to the short-chain dehydrogenases/reductases (SDR) family.</text>
</comment>
<evidence type="ECO:0000256" key="2">
    <source>
        <dbReference type="SAM" id="MobiDB-lite"/>
    </source>
</evidence>
<dbReference type="PRINTS" id="PR00080">
    <property type="entry name" value="SDRFAMILY"/>
</dbReference>
<dbReference type="GO" id="GO:0015996">
    <property type="term" value="P:chlorophyll catabolic process"/>
    <property type="evidence" value="ECO:0007669"/>
    <property type="project" value="TreeGrafter"/>
</dbReference>
<feature type="transmembrane region" description="Helical" evidence="3">
    <location>
        <begin position="119"/>
        <end position="138"/>
    </location>
</feature>
<dbReference type="PRINTS" id="PR00081">
    <property type="entry name" value="GDHRDH"/>
</dbReference>
<sequence>MPTPCSLGSSRSSAPVKFASTQQSRRQVTPVAARKPGTDDSGPSTSGTTSVTRRGFVNELLRGPRPDLFKAHPKIRQLNHTLRGRHDQLRGLERPLGAVVLPAYLWGSIAAVIGMQSTLPVLSGAAVGGLFAVMHRVCNRRLWAAPRQPLTVVVTGGSRGLGKALAREFLAAGDRVLLTSRTQAAAEAAVRELREEVAAVSGSCPQVVGVAADVSDAAGVAAVEAAAMAAFGRVDAWVNNAGYSGSFQPLLEQSDSQIEQVVRTNLLGTLLCTRQAVSLMRGQPGGGHIFNMDGAGADGFATPNYAAYGATKAGITQLTGTLQRELAHTPIKLHTVSPGMILTDLLLEGATTANKQAFNILCEHPETVAAFLVPRIKSAVARDVGGTYTRFLTPGSALYRLATAPARLGRFFDSEGRAVYPSERERLMGRHAKSTARAQAAARRQSGSLALAYNLSVLAGVVVLLAEAQVLHLT</sequence>
<dbReference type="GO" id="GO:0034256">
    <property type="term" value="F:chlorophyll(ide) b reductase activity"/>
    <property type="evidence" value="ECO:0007669"/>
    <property type="project" value="TreeGrafter"/>
</dbReference>
<dbReference type="PROSITE" id="PS00061">
    <property type="entry name" value="ADH_SHORT"/>
    <property type="match status" value="1"/>
</dbReference>
<evidence type="ECO:0000256" key="3">
    <source>
        <dbReference type="SAM" id="Phobius"/>
    </source>
</evidence>